<comment type="similarity">
    <text evidence="3 6">Belongs to the IPI1/TEX10 family.</text>
</comment>
<reference evidence="9 10" key="1">
    <citation type="submission" date="2016-08" db="EMBL/GenBank/DDBJ databases">
        <title>Whole genome shotgun sequence of Pichia membranifaciens KS47-1.</title>
        <authorList>
            <person name="Konishi M."/>
            <person name="Ishida M."/>
            <person name="Arakawa T."/>
            <person name="Kato Y."/>
            <person name="Horiuchi J."/>
        </authorList>
    </citation>
    <scope>NUCLEOTIDE SEQUENCE [LARGE SCALE GENOMIC DNA]</scope>
    <source>
        <strain evidence="9 10">KS47-1</strain>
    </source>
</reference>
<dbReference type="GO" id="GO:0006364">
    <property type="term" value="P:rRNA processing"/>
    <property type="evidence" value="ECO:0007669"/>
    <property type="project" value="UniProtKB-UniRule"/>
</dbReference>
<protein>
    <recommendedName>
        <fullName evidence="6">Pre-rRNA-processing protein</fullName>
    </recommendedName>
</protein>
<dbReference type="EMBL" id="BDGI01000042">
    <property type="protein sequence ID" value="GAV27695.1"/>
    <property type="molecule type" value="Genomic_DNA"/>
</dbReference>
<evidence type="ECO:0000256" key="1">
    <source>
        <dbReference type="ARBA" id="ARBA00002355"/>
    </source>
</evidence>
<evidence type="ECO:0000256" key="2">
    <source>
        <dbReference type="ARBA" id="ARBA00004123"/>
    </source>
</evidence>
<evidence type="ECO:0000256" key="6">
    <source>
        <dbReference type="RuleBase" id="RU368021"/>
    </source>
</evidence>
<dbReference type="Gene3D" id="1.25.10.10">
    <property type="entry name" value="Leucine-rich Repeat Variant"/>
    <property type="match status" value="1"/>
</dbReference>
<comment type="subunit">
    <text evidence="4">Component of the RIX1 complex, composed of IPI1, RIX1/IPI2 and IPI3 in a 1:2:2 stoichiometry. The complex interacts (via RIX1) with MDN1 (via its hexameric AAA ATPase ring) and the pre-60S ribosome particles.</text>
</comment>
<dbReference type="InterPro" id="IPR024679">
    <property type="entry name" value="Ipi1_N"/>
</dbReference>
<evidence type="ECO:0000256" key="4">
    <source>
        <dbReference type="ARBA" id="ARBA00011141"/>
    </source>
</evidence>
<dbReference type="PANTHER" id="PTHR16056">
    <property type="entry name" value="REGULATOR OF MICROTUBULE DYNAMICS PROTEIN"/>
    <property type="match status" value="1"/>
</dbReference>
<feature type="region of interest" description="Disordered" evidence="7">
    <location>
        <begin position="1"/>
        <end position="31"/>
    </location>
</feature>
<comment type="function">
    <text evidence="1 6">Component of the RIX1 complex required for processing of ITS2 sequences from 35S pre-rRNA.</text>
</comment>
<dbReference type="SUPFAM" id="SSF48371">
    <property type="entry name" value="ARM repeat"/>
    <property type="match status" value="1"/>
</dbReference>
<comment type="subcellular location">
    <subcellularLocation>
        <location evidence="2 6">Nucleus</location>
    </subcellularLocation>
</comment>
<evidence type="ECO:0000256" key="7">
    <source>
        <dbReference type="SAM" id="MobiDB-lite"/>
    </source>
</evidence>
<feature type="domain" description="Pre-rRNA-processing protein Ipi1 N-terminal" evidence="8">
    <location>
        <begin position="139"/>
        <end position="231"/>
    </location>
</feature>
<feature type="compositionally biased region" description="Basic residues" evidence="7">
    <location>
        <begin position="1"/>
        <end position="10"/>
    </location>
</feature>
<accession>A0A1Q2YDU9</accession>
<dbReference type="Proteomes" id="UP000186136">
    <property type="component" value="Unassembled WGS sequence"/>
</dbReference>
<comment type="caution">
    <text evidence="9">The sequence shown here is derived from an EMBL/GenBank/DDBJ whole genome shotgun (WGS) entry which is preliminary data.</text>
</comment>
<sequence>MGSSKRKKEKKKDFVKPKLKVGKTAAKANNHTSTDFKAKRINISSSAKHLVSGYSNSSAEYLKKFSVVRKTTSNLNSRKEILAEILETLKKDPYQETHQVPLDDLIKILRTLFLDQSKKIRTDAREILVELIKHHNNLIVLNHDSLMLFIFSAMTHLKPTIRQDSIYTLGAILDGGERLKKLTVANHWIRVWKNILILMNWKKENKSYVDSNDFKDYDGMRLEQLNFIGRFLEAGCFEEAATSVSEDLTLSAVQQHGLLHTYMIKPNMGMLYRNLKLFGNVNVVSNNAASQSSTLAASTGIAKQYDGEDESNDLDDTMLCEDMNDRIKVFVEGFYNSVKNGLTDFTKVEDPKTVLLSDKLVKVVDEVKSKYDEILD</sequence>
<evidence type="ECO:0000259" key="8">
    <source>
        <dbReference type="Pfam" id="PF12333"/>
    </source>
</evidence>
<dbReference type="GO" id="GO:0120330">
    <property type="term" value="C:rixosome complex"/>
    <property type="evidence" value="ECO:0007669"/>
    <property type="project" value="UniProtKB-UniRule"/>
</dbReference>
<keyword evidence="5 6" id="KW-0539">Nucleus</keyword>
<dbReference type="AlphaFoldDB" id="A0A1Q2YDU9"/>
<evidence type="ECO:0000256" key="3">
    <source>
        <dbReference type="ARBA" id="ARBA00006427"/>
    </source>
</evidence>
<keyword evidence="6" id="KW-0698">rRNA processing</keyword>
<proteinExistence type="inferred from homology"/>
<evidence type="ECO:0000313" key="9">
    <source>
        <dbReference type="EMBL" id="GAV27695.1"/>
    </source>
</evidence>
<name>A0A1Q2YDU9_9ASCO</name>
<keyword evidence="10" id="KW-1185">Reference proteome</keyword>
<evidence type="ECO:0000256" key="5">
    <source>
        <dbReference type="ARBA" id="ARBA00023242"/>
    </source>
</evidence>
<dbReference type="GO" id="GO:0005634">
    <property type="term" value="C:nucleus"/>
    <property type="evidence" value="ECO:0007669"/>
    <property type="project" value="UniProtKB-SubCell"/>
</dbReference>
<dbReference type="OrthoDB" id="361362at2759"/>
<keyword evidence="6" id="KW-0690">Ribosome biogenesis</keyword>
<organism evidence="9 10">
    <name type="scientific">Pichia membranifaciens</name>
    <dbReference type="NCBI Taxonomy" id="4926"/>
    <lineage>
        <taxon>Eukaryota</taxon>
        <taxon>Fungi</taxon>
        <taxon>Dikarya</taxon>
        <taxon>Ascomycota</taxon>
        <taxon>Saccharomycotina</taxon>
        <taxon>Pichiomycetes</taxon>
        <taxon>Pichiales</taxon>
        <taxon>Pichiaceae</taxon>
        <taxon>Pichia</taxon>
    </lineage>
</organism>
<dbReference type="InterPro" id="IPR011989">
    <property type="entry name" value="ARM-like"/>
</dbReference>
<evidence type="ECO:0000313" key="10">
    <source>
        <dbReference type="Proteomes" id="UP000186136"/>
    </source>
</evidence>
<dbReference type="Pfam" id="PF12333">
    <property type="entry name" value="Ipi1_N"/>
    <property type="match status" value="1"/>
</dbReference>
<dbReference type="PANTHER" id="PTHR16056:SF2">
    <property type="entry name" value="TESTIS-EXPRESSED PROTEIN 10"/>
    <property type="match status" value="1"/>
</dbReference>
<gene>
    <name evidence="9" type="ORF">PMKS-001163</name>
</gene>
<dbReference type="InterPro" id="IPR016024">
    <property type="entry name" value="ARM-type_fold"/>
</dbReference>